<evidence type="ECO:0000313" key="3">
    <source>
        <dbReference type="EMBL" id="QHT26482.1"/>
    </source>
</evidence>
<accession>A0A6C0ECL9</accession>
<protein>
    <submittedName>
        <fullName evidence="3">Uncharacterized protein</fullName>
    </submittedName>
</protein>
<feature type="coiled-coil region" evidence="1">
    <location>
        <begin position="208"/>
        <end position="235"/>
    </location>
</feature>
<dbReference type="AlphaFoldDB" id="A0A6C0ECL9"/>
<evidence type="ECO:0000256" key="1">
    <source>
        <dbReference type="SAM" id="Coils"/>
    </source>
</evidence>
<proteinExistence type="predicted"/>
<organism evidence="3">
    <name type="scientific">viral metagenome</name>
    <dbReference type="NCBI Taxonomy" id="1070528"/>
    <lineage>
        <taxon>unclassified sequences</taxon>
        <taxon>metagenomes</taxon>
        <taxon>organismal metagenomes</taxon>
    </lineage>
</organism>
<name>A0A6C0ECL9_9ZZZZ</name>
<feature type="transmembrane region" description="Helical" evidence="2">
    <location>
        <begin position="49"/>
        <end position="73"/>
    </location>
</feature>
<keyword evidence="2" id="KW-1133">Transmembrane helix</keyword>
<reference evidence="3" key="1">
    <citation type="journal article" date="2020" name="Nature">
        <title>Giant virus diversity and host interactions through global metagenomics.</title>
        <authorList>
            <person name="Schulz F."/>
            <person name="Roux S."/>
            <person name="Paez-Espino D."/>
            <person name="Jungbluth S."/>
            <person name="Walsh D.A."/>
            <person name="Denef V.J."/>
            <person name="McMahon K.D."/>
            <person name="Konstantinidis K.T."/>
            <person name="Eloe-Fadrosh E.A."/>
            <person name="Kyrpides N.C."/>
            <person name="Woyke T."/>
        </authorList>
    </citation>
    <scope>NUCLEOTIDE SEQUENCE</scope>
    <source>
        <strain evidence="3">GVMAG-M-3300023179-27</strain>
    </source>
</reference>
<keyword evidence="1" id="KW-0175">Coiled coil</keyword>
<keyword evidence="2" id="KW-0472">Membrane</keyword>
<keyword evidence="2" id="KW-0812">Transmembrane</keyword>
<dbReference type="EMBL" id="MN739792">
    <property type="protein sequence ID" value="QHT26482.1"/>
    <property type="molecule type" value="Genomic_DNA"/>
</dbReference>
<sequence>MTSLLSYAVLAISIATLGFTNSFGIFVLYTSFNGYSRYVLLLLSIWIYIYLYGLHVLFGALLISLLATVCVTYSKINKNVNLLINLIELQRDEFNSLYNLTKSVENKTGKIKNKCDEIKTTIANRFGVLLNSKLVTDISYVYVETTQYINDILTEALVLLINNLKLFSHFYPFNSLIDLYNNFSKFISFKKPSKPVVNLKNVDDVTNIENIHKEIEKLNNSVNEFINEHTKQEKRHTQKEELATDEELKKKINDMVANIKEAKVVVKPKKKKNRRHH</sequence>
<feature type="transmembrane region" description="Helical" evidence="2">
    <location>
        <begin position="7"/>
        <end position="29"/>
    </location>
</feature>
<evidence type="ECO:0000256" key="2">
    <source>
        <dbReference type="SAM" id="Phobius"/>
    </source>
</evidence>